<dbReference type="PANTHER" id="PTHR45586:SF1">
    <property type="entry name" value="LIPOPOLYSACCHARIDE ASSEMBLY PROTEIN B"/>
    <property type="match status" value="1"/>
</dbReference>
<dbReference type="RefSeq" id="WP_248253834.1">
    <property type="nucleotide sequence ID" value="NZ_JAIWJX010000002.1"/>
</dbReference>
<feature type="repeat" description="TPR" evidence="3">
    <location>
        <begin position="287"/>
        <end position="320"/>
    </location>
</feature>
<dbReference type="InterPro" id="IPR013105">
    <property type="entry name" value="TPR_2"/>
</dbReference>
<dbReference type="Proteomes" id="UP001139011">
    <property type="component" value="Unassembled WGS sequence"/>
</dbReference>
<dbReference type="Pfam" id="PF14559">
    <property type="entry name" value="TPR_19"/>
    <property type="match status" value="1"/>
</dbReference>
<dbReference type="InterPro" id="IPR019734">
    <property type="entry name" value="TPR_rpt"/>
</dbReference>
<dbReference type="InterPro" id="IPR011990">
    <property type="entry name" value="TPR-like_helical_dom_sf"/>
</dbReference>
<gene>
    <name evidence="4" type="ORF">LCY76_18485</name>
</gene>
<proteinExistence type="predicted"/>
<name>A0A9X2BFA6_9BACL</name>
<organism evidence="4 5">
    <name type="scientific">Fictibacillus marinisediminis</name>
    <dbReference type="NCBI Taxonomy" id="2878389"/>
    <lineage>
        <taxon>Bacteria</taxon>
        <taxon>Bacillati</taxon>
        <taxon>Bacillota</taxon>
        <taxon>Bacilli</taxon>
        <taxon>Bacillales</taxon>
        <taxon>Fictibacillaceae</taxon>
        <taxon>Fictibacillus</taxon>
    </lineage>
</organism>
<accession>A0A9X2BFA6</accession>
<evidence type="ECO:0000313" key="5">
    <source>
        <dbReference type="Proteomes" id="UP001139011"/>
    </source>
</evidence>
<comment type="caution">
    <text evidence="4">The sequence shown here is derived from an EMBL/GenBank/DDBJ whole genome shotgun (WGS) entry which is preliminary data.</text>
</comment>
<dbReference type="PROSITE" id="PS50005">
    <property type="entry name" value="TPR"/>
    <property type="match status" value="3"/>
</dbReference>
<sequence>MKKENHAESDMRILPFMQDGEYYFHRGIKAYQKKDLDKARKLFERAVYLQPEEPAFYCQLASTLAELGEYDKSNLYLVQVLETMGQDISECYFFMANNYAHLGMFSEAETYASLYMKKDPDGEFFDDALELIDLINFETGSEALTEEEELIIGHEEARHSIEKGDLKEAKKQLAELISKHPTFWAAYNNLALTHFYLNEFEEALNVLTSILDKNPGNLNALCNLAIFYEQLGKKEEAAEMVEGMKKVYPIHPDHRYKLGSTFGIFNEHDWANRWLASINKHYYYSDPSYLHLLAVSFHALGRTERAINCWSKAQELDPKSQVASYYLEKAQNGELTVTGADYQYRVPSFVKQENAQKRDFMQRFNNVARGLQKSKLVHLTLLRGNNSEENIETLQEFCTRDDEHTVLKEVAASLLVEMSPGTKVSIQGEDGEQIIENVSATIASGLSILSILKENGASIDDDVTFLWLETMILARSDSSLLRNDKAIAAAIDYVSRKRKDGATQRQIAELYGITVSMLSSRIQFIKRGLERVD</sequence>
<dbReference type="PANTHER" id="PTHR45586">
    <property type="entry name" value="TPR REPEAT-CONTAINING PROTEIN PA4667"/>
    <property type="match status" value="1"/>
</dbReference>
<evidence type="ECO:0000256" key="2">
    <source>
        <dbReference type="ARBA" id="ARBA00022803"/>
    </source>
</evidence>
<keyword evidence="5" id="KW-1185">Reference proteome</keyword>
<feature type="repeat" description="TPR" evidence="3">
    <location>
        <begin position="20"/>
        <end position="53"/>
    </location>
</feature>
<dbReference type="SMART" id="SM00028">
    <property type="entry name" value="TPR"/>
    <property type="match status" value="6"/>
</dbReference>
<keyword evidence="2 3" id="KW-0802">TPR repeat</keyword>
<dbReference type="Pfam" id="PF13181">
    <property type="entry name" value="TPR_8"/>
    <property type="match status" value="1"/>
</dbReference>
<dbReference type="AlphaFoldDB" id="A0A9X2BFA6"/>
<keyword evidence="1" id="KW-0677">Repeat</keyword>
<dbReference type="SUPFAM" id="SSF48452">
    <property type="entry name" value="TPR-like"/>
    <property type="match status" value="2"/>
</dbReference>
<evidence type="ECO:0000313" key="4">
    <source>
        <dbReference type="EMBL" id="MCK6258565.1"/>
    </source>
</evidence>
<dbReference type="EMBL" id="JAIWJX010000002">
    <property type="protein sequence ID" value="MCK6258565.1"/>
    <property type="molecule type" value="Genomic_DNA"/>
</dbReference>
<evidence type="ECO:0000256" key="3">
    <source>
        <dbReference type="PROSITE-ProRule" id="PRU00339"/>
    </source>
</evidence>
<evidence type="ECO:0000256" key="1">
    <source>
        <dbReference type="ARBA" id="ARBA00022737"/>
    </source>
</evidence>
<dbReference type="Pfam" id="PF07719">
    <property type="entry name" value="TPR_2"/>
    <property type="match status" value="1"/>
</dbReference>
<reference evidence="4" key="1">
    <citation type="submission" date="2021-09" db="EMBL/GenBank/DDBJ databases">
        <title>Genome analysis of Fictibacillus sp. KIGAM418 isolated from marine sediment.</title>
        <authorList>
            <person name="Seo M.-J."/>
            <person name="Cho E.-S."/>
            <person name="Hwang C.Y."/>
        </authorList>
    </citation>
    <scope>NUCLEOTIDE SEQUENCE</scope>
    <source>
        <strain evidence="4">KIGAM418</strain>
    </source>
</reference>
<dbReference type="InterPro" id="IPR051012">
    <property type="entry name" value="CellSynth/LPSAsmb/PSIAsmb"/>
</dbReference>
<dbReference type="Gene3D" id="1.25.40.10">
    <property type="entry name" value="Tetratricopeptide repeat domain"/>
    <property type="match status" value="3"/>
</dbReference>
<feature type="repeat" description="TPR" evidence="3">
    <location>
        <begin position="184"/>
        <end position="217"/>
    </location>
</feature>
<protein>
    <submittedName>
        <fullName evidence="4">Tetratricopeptide repeat protein</fullName>
    </submittedName>
</protein>